<dbReference type="InterPro" id="IPR011009">
    <property type="entry name" value="Kinase-like_dom_sf"/>
</dbReference>
<feature type="non-terminal residue" evidence="1">
    <location>
        <position position="1"/>
    </location>
</feature>
<sequence>NELTKKGDVYGFGGIMYEIATRKRPFYERAHDAHLIIDIPDVMLDWIANESHEKAIKSQKREPSPSLSSSISRPQSCHISRNIHIIHGLHNSLEDIKYGKSQDPNLLSPMNQLFQVSILILLILKNPQNALIGKKNSKPGPSPNISTFDCNF</sequence>
<dbReference type="EMBL" id="CAJVPK010001070">
    <property type="protein sequence ID" value="CAG8568866.1"/>
    <property type="molecule type" value="Genomic_DNA"/>
</dbReference>
<keyword evidence="2" id="KW-1185">Reference proteome</keyword>
<dbReference type="OrthoDB" id="3269467at2759"/>
<gene>
    <name evidence="1" type="ORF">DEBURN_LOCUS7975</name>
</gene>
<organism evidence="1 2">
    <name type="scientific">Diversispora eburnea</name>
    <dbReference type="NCBI Taxonomy" id="1213867"/>
    <lineage>
        <taxon>Eukaryota</taxon>
        <taxon>Fungi</taxon>
        <taxon>Fungi incertae sedis</taxon>
        <taxon>Mucoromycota</taxon>
        <taxon>Glomeromycotina</taxon>
        <taxon>Glomeromycetes</taxon>
        <taxon>Diversisporales</taxon>
        <taxon>Diversisporaceae</taxon>
        <taxon>Diversispora</taxon>
    </lineage>
</organism>
<name>A0A9N9BI64_9GLOM</name>
<dbReference type="Proteomes" id="UP000789706">
    <property type="component" value="Unassembled WGS sequence"/>
</dbReference>
<protein>
    <submittedName>
        <fullName evidence="1">9704_t:CDS:1</fullName>
    </submittedName>
</protein>
<dbReference type="SUPFAM" id="SSF56112">
    <property type="entry name" value="Protein kinase-like (PK-like)"/>
    <property type="match status" value="1"/>
</dbReference>
<evidence type="ECO:0000313" key="2">
    <source>
        <dbReference type="Proteomes" id="UP000789706"/>
    </source>
</evidence>
<evidence type="ECO:0000313" key="1">
    <source>
        <dbReference type="EMBL" id="CAG8568866.1"/>
    </source>
</evidence>
<dbReference type="Gene3D" id="1.10.510.10">
    <property type="entry name" value="Transferase(Phosphotransferase) domain 1"/>
    <property type="match status" value="1"/>
</dbReference>
<reference evidence="1" key="1">
    <citation type="submission" date="2021-06" db="EMBL/GenBank/DDBJ databases">
        <authorList>
            <person name="Kallberg Y."/>
            <person name="Tangrot J."/>
            <person name="Rosling A."/>
        </authorList>
    </citation>
    <scope>NUCLEOTIDE SEQUENCE</scope>
    <source>
        <strain evidence="1">AZ414A</strain>
    </source>
</reference>
<accession>A0A9N9BI64</accession>
<comment type="caution">
    <text evidence="1">The sequence shown here is derived from an EMBL/GenBank/DDBJ whole genome shotgun (WGS) entry which is preliminary data.</text>
</comment>
<dbReference type="AlphaFoldDB" id="A0A9N9BI64"/>
<proteinExistence type="predicted"/>